<evidence type="ECO:0000256" key="1">
    <source>
        <dbReference type="SAM" id="MobiDB-lite"/>
    </source>
</evidence>
<dbReference type="EMBL" id="GIKN01002611">
    <property type="protein sequence ID" value="NIE44884.1"/>
    <property type="molecule type" value="Transcribed_RNA"/>
</dbReference>
<feature type="signal peptide" evidence="2">
    <location>
        <begin position="1"/>
        <end position="22"/>
    </location>
</feature>
<feature type="chain" id="PRO_5026137603" evidence="2">
    <location>
        <begin position="23"/>
        <end position="159"/>
    </location>
</feature>
<name>A0A6G5A1P0_RHIMP</name>
<organism evidence="3">
    <name type="scientific">Rhipicephalus microplus</name>
    <name type="common">Cattle tick</name>
    <name type="synonym">Boophilus microplus</name>
    <dbReference type="NCBI Taxonomy" id="6941"/>
    <lineage>
        <taxon>Eukaryota</taxon>
        <taxon>Metazoa</taxon>
        <taxon>Ecdysozoa</taxon>
        <taxon>Arthropoda</taxon>
        <taxon>Chelicerata</taxon>
        <taxon>Arachnida</taxon>
        <taxon>Acari</taxon>
        <taxon>Parasitiformes</taxon>
        <taxon>Ixodida</taxon>
        <taxon>Ixodoidea</taxon>
        <taxon>Ixodidae</taxon>
        <taxon>Rhipicephalinae</taxon>
        <taxon>Rhipicephalus</taxon>
        <taxon>Boophilus</taxon>
    </lineage>
</organism>
<sequence length="159" mass="16880">MNTIVLLQLCLTFLLLMNFAYGRSLFSDFLNRFGESQQGKGAGGDFLNNLLGRGANGEGPSAGFSGGPWIDALKSHFRGSPQGEGTEADFFNKIFGRGANGKGPNSDLPGGPFINTLMSRLGQSQQEEGTDEGLISRLIQRGATGVGRSSGLSEEEEEE</sequence>
<evidence type="ECO:0000313" key="3">
    <source>
        <dbReference type="EMBL" id="NIE44884.1"/>
    </source>
</evidence>
<proteinExistence type="predicted"/>
<evidence type="ECO:0000256" key="2">
    <source>
        <dbReference type="SAM" id="SignalP"/>
    </source>
</evidence>
<reference evidence="3" key="1">
    <citation type="submission" date="2020-03" db="EMBL/GenBank/DDBJ databases">
        <title>A transcriptome and proteome of the tick Rhipicephalus microplus shaped by the genetic composition of its hosts and developmental stage.</title>
        <authorList>
            <person name="Garcia G.R."/>
            <person name="Ribeiro J.M.C."/>
            <person name="Maruyama S.R."/>
            <person name="Gardinasse L.G."/>
            <person name="Nelson K."/>
            <person name="Ferreira B.R."/>
            <person name="Andrade T.G."/>
            <person name="Santos I.K.F.M."/>
        </authorList>
    </citation>
    <scope>NUCLEOTIDE SEQUENCE</scope>
    <source>
        <strain evidence="3">NSGR</strain>
        <tissue evidence="3">Salivary glands</tissue>
    </source>
</reference>
<accession>A0A6G5A1P0</accession>
<keyword evidence="2" id="KW-0732">Signal</keyword>
<dbReference type="AlphaFoldDB" id="A0A6G5A1P0"/>
<protein>
    <submittedName>
        <fullName evidence="3">Putative secreted protein</fullName>
    </submittedName>
</protein>
<dbReference type="VEuPathDB" id="VectorBase:LOC119164233"/>
<feature type="region of interest" description="Disordered" evidence="1">
    <location>
        <begin position="122"/>
        <end position="159"/>
    </location>
</feature>